<keyword evidence="6" id="KW-0677">Repeat</keyword>
<evidence type="ECO:0000256" key="2">
    <source>
        <dbReference type="ARBA" id="ARBA00010497"/>
    </source>
</evidence>
<reference evidence="9 10" key="1">
    <citation type="submission" date="2014-04" db="EMBL/GenBank/DDBJ databases">
        <authorList>
            <consortium name="DOE Joint Genome Institute"/>
            <person name="Kuo A."/>
            <person name="Girlanda M."/>
            <person name="Perotto S."/>
            <person name="Kohler A."/>
            <person name="Nagy L.G."/>
            <person name="Floudas D."/>
            <person name="Copeland A."/>
            <person name="Barry K.W."/>
            <person name="Cichocki N."/>
            <person name="Veneault-Fourrey C."/>
            <person name="LaButti K."/>
            <person name="Lindquist E.A."/>
            <person name="Lipzen A."/>
            <person name="Lundell T."/>
            <person name="Morin E."/>
            <person name="Murat C."/>
            <person name="Sun H."/>
            <person name="Tunlid A."/>
            <person name="Henrissat B."/>
            <person name="Grigoriev I.V."/>
            <person name="Hibbett D.S."/>
            <person name="Martin F."/>
            <person name="Nordberg H.P."/>
            <person name="Cantor M.N."/>
            <person name="Hua S.X."/>
        </authorList>
    </citation>
    <scope>NUCLEOTIDE SEQUENCE [LARGE SCALE GENOMIC DNA]</scope>
    <source>
        <strain evidence="9 10">MUT 4182</strain>
    </source>
</reference>
<dbReference type="InterPro" id="IPR045089">
    <property type="entry name" value="PGGT1B-like"/>
</dbReference>
<evidence type="ECO:0000256" key="3">
    <source>
        <dbReference type="ARBA" id="ARBA00022602"/>
    </source>
</evidence>
<proteinExistence type="inferred from homology"/>
<evidence type="ECO:0000313" key="10">
    <source>
        <dbReference type="Proteomes" id="UP000054248"/>
    </source>
</evidence>
<dbReference type="Proteomes" id="UP000054248">
    <property type="component" value="Unassembled WGS sequence"/>
</dbReference>
<dbReference type="GO" id="GO:0005953">
    <property type="term" value="C:CAAX-protein geranylgeranyltransferase complex"/>
    <property type="evidence" value="ECO:0007669"/>
    <property type="project" value="TreeGrafter"/>
</dbReference>
<dbReference type="InterPro" id="IPR008930">
    <property type="entry name" value="Terpenoid_cyclase/PrenylTrfase"/>
</dbReference>
<dbReference type="SUPFAM" id="SSF48239">
    <property type="entry name" value="Terpenoid cyclases/Protein prenyltransferases"/>
    <property type="match status" value="1"/>
</dbReference>
<evidence type="ECO:0000313" key="9">
    <source>
        <dbReference type="EMBL" id="KIO23849.1"/>
    </source>
</evidence>
<reference evidence="10" key="2">
    <citation type="submission" date="2015-01" db="EMBL/GenBank/DDBJ databases">
        <title>Evolutionary Origins and Diversification of the Mycorrhizal Mutualists.</title>
        <authorList>
            <consortium name="DOE Joint Genome Institute"/>
            <consortium name="Mycorrhizal Genomics Consortium"/>
            <person name="Kohler A."/>
            <person name="Kuo A."/>
            <person name="Nagy L.G."/>
            <person name="Floudas D."/>
            <person name="Copeland A."/>
            <person name="Barry K.W."/>
            <person name="Cichocki N."/>
            <person name="Veneault-Fourrey C."/>
            <person name="LaButti K."/>
            <person name="Lindquist E.A."/>
            <person name="Lipzen A."/>
            <person name="Lundell T."/>
            <person name="Morin E."/>
            <person name="Murat C."/>
            <person name="Riley R."/>
            <person name="Ohm R."/>
            <person name="Sun H."/>
            <person name="Tunlid A."/>
            <person name="Henrissat B."/>
            <person name="Grigoriev I.V."/>
            <person name="Hibbett D.S."/>
            <person name="Martin F."/>
        </authorList>
    </citation>
    <scope>NUCLEOTIDE SEQUENCE [LARGE SCALE GENOMIC DNA]</scope>
    <source>
        <strain evidence="10">MUT 4182</strain>
    </source>
</reference>
<keyword evidence="4" id="KW-0808">Transferase</keyword>
<dbReference type="GO" id="GO:0046872">
    <property type="term" value="F:metal ion binding"/>
    <property type="evidence" value="ECO:0007669"/>
    <property type="project" value="UniProtKB-KW"/>
</dbReference>
<dbReference type="STRING" id="1051891.A0A0C3QF87"/>
<dbReference type="Pfam" id="PF00432">
    <property type="entry name" value="Prenyltrans"/>
    <property type="match status" value="1"/>
</dbReference>
<dbReference type="EMBL" id="KN823074">
    <property type="protein sequence ID" value="KIO23849.1"/>
    <property type="molecule type" value="Genomic_DNA"/>
</dbReference>
<dbReference type="OrthoDB" id="24893at2759"/>
<keyword evidence="3" id="KW-0637">Prenyltransferase</keyword>
<comment type="cofactor">
    <cofactor evidence="1">
        <name>Zn(2+)</name>
        <dbReference type="ChEBI" id="CHEBI:29105"/>
    </cofactor>
</comment>
<dbReference type="PANTHER" id="PTHR11774">
    <property type="entry name" value="GERANYLGERANYL TRANSFERASE TYPE BETA SUBUNIT"/>
    <property type="match status" value="1"/>
</dbReference>
<evidence type="ECO:0000256" key="7">
    <source>
        <dbReference type="ARBA" id="ARBA00022833"/>
    </source>
</evidence>
<keyword evidence="5" id="KW-0479">Metal-binding</keyword>
<keyword evidence="7" id="KW-0862">Zinc</keyword>
<name>A0A0C3QF87_9AGAM</name>
<dbReference type="GO" id="GO:0004662">
    <property type="term" value="F:CAAX-protein geranylgeranyltransferase activity"/>
    <property type="evidence" value="ECO:0007669"/>
    <property type="project" value="TreeGrafter"/>
</dbReference>
<protein>
    <recommendedName>
        <fullName evidence="8">Prenyltransferase alpha-alpha toroid domain-containing protein</fullName>
    </recommendedName>
</protein>
<evidence type="ECO:0000259" key="8">
    <source>
        <dbReference type="Pfam" id="PF00432"/>
    </source>
</evidence>
<gene>
    <name evidence="9" type="ORF">M407DRAFT_77666</name>
</gene>
<organism evidence="9 10">
    <name type="scientific">Tulasnella calospora MUT 4182</name>
    <dbReference type="NCBI Taxonomy" id="1051891"/>
    <lineage>
        <taxon>Eukaryota</taxon>
        <taxon>Fungi</taxon>
        <taxon>Dikarya</taxon>
        <taxon>Basidiomycota</taxon>
        <taxon>Agaricomycotina</taxon>
        <taxon>Agaricomycetes</taxon>
        <taxon>Cantharellales</taxon>
        <taxon>Tulasnellaceae</taxon>
        <taxon>Tulasnella</taxon>
    </lineage>
</organism>
<dbReference type="HOGENOM" id="CLU_028946_2_2_1"/>
<evidence type="ECO:0000256" key="1">
    <source>
        <dbReference type="ARBA" id="ARBA00001947"/>
    </source>
</evidence>
<evidence type="ECO:0000256" key="4">
    <source>
        <dbReference type="ARBA" id="ARBA00022679"/>
    </source>
</evidence>
<sequence length="365" mass="40494">MDPTRLPPLIRNRHAAHALRCLSGLAMAQIEAETARLTLAFYCINMLDLLGVLDSKVKESEREDWRQWIWNQQISGVHGAGFRPGPSTAIGGITGNETPNPASHCDQPHLVMTYTALISLSILRDDFGKLDRDGILRCLRAAQKEDGSFTPTPGWGESDVRLVYCAFIISYLLNDWSGFDVPRAIDFVRRCRSYEGGYGQTPGNEAQGGSTYCCVASLALASSTYPEAQLSEAEKERSIRWLTQRQTGGFQGRTEKTQDACYSFWCGAALSILGAGDFVDRKKNSEFLAACQFKFGGIAKFPDETPDPFHSYLSLASLSIYPPDVHEESEDKESWMLPKLDPLVNSRVETAQWAREHVPRKGSVA</sequence>
<dbReference type="PANTHER" id="PTHR11774:SF4">
    <property type="entry name" value="GERANYLGERANYL TRANSFERASE TYPE-1 SUBUNIT BETA"/>
    <property type="match status" value="1"/>
</dbReference>
<dbReference type="InterPro" id="IPR001330">
    <property type="entry name" value="Prenyltrans"/>
</dbReference>
<accession>A0A0C3QF87</accession>
<dbReference type="Gene3D" id="1.50.10.20">
    <property type="match status" value="1"/>
</dbReference>
<comment type="similarity">
    <text evidence="2">Belongs to the protein prenyltransferase subunit beta family.</text>
</comment>
<evidence type="ECO:0000256" key="5">
    <source>
        <dbReference type="ARBA" id="ARBA00022723"/>
    </source>
</evidence>
<evidence type="ECO:0000256" key="6">
    <source>
        <dbReference type="ARBA" id="ARBA00022737"/>
    </source>
</evidence>
<keyword evidence="10" id="KW-1185">Reference proteome</keyword>
<dbReference type="AlphaFoldDB" id="A0A0C3QF87"/>
<feature type="domain" description="Prenyltransferase alpha-alpha toroid" evidence="8">
    <location>
        <begin position="10"/>
        <end position="344"/>
    </location>
</feature>